<dbReference type="RefSeq" id="WP_183623072.1">
    <property type="nucleotide sequence ID" value="NZ_JACIDX010000003.1"/>
</dbReference>
<sequence length="715" mass="75506">MIMHLSQFARTMIGMAGLMCASLAPAHAAPVRDGHVVAELVARESAFVPGQPVMVGVHLTMDPTWHTYWRNSGDSGLATTIKWTLPKGFEAGPIDWPTPTRLPLSTIMNYGYEGDVLLASPIRTAALNGARAQIKARVDWLVCSAEECIPGGADLVLSLPVGASALPDPAHAALFEKARAQLPQPAPKWEFATQRLGDGSYRLTARPLSGQPLPGGAYFFADDAGVTQSGAPQNPTLDNGVLSVTLKPSQYAQGTPTALNGVWVAQGWGDGVTAARVTARIGAGGGAVHDPLVPAPASGADLATLGGMLLTAFIGGMILNLMPCVFPVLSLKIMGFVQSAGDDRRKIALHGWIYVLGVLVSFWVLAGTLMGLRAAGAQLAWGFQLQSPIIVVMLCLLLLTLAFSLLGIFEMGAGLVGAAGRVRTKGGISGSFMSGVLATVLATPCTAPFMGTALAFALTQSTFIGFVVFTALALGMASPYLVLSLRPQWLAFLPKPGAWMDTLKQAMAFPLLGTIIWLLWVFGQQTGMNGLLQAMVAMLLLSIGLWAWGRWGTMFQEAPVRRFALGLLTLCGGAALWFAYAGSLLLPPAAASDASGEWQAFTPEKLAQMRSEGKPVFVDFSAAWCATCIVNKQMVLSRPDVSRSFRNHGVVLMEADWTRRDATITKILAANGRSGVPLHILYAPGAGEPLLVRDLVTTDEILKALDGLPTASPQA</sequence>
<dbReference type="PANTHER" id="PTHR32234">
    <property type="entry name" value="THIOL:DISULFIDE INTERCHANGE PROTEIN DSBD"/>
    <property type="match status" value="1"/>
</dbReference>
<dbReference type="GO" id="GO:0017004">
    <property type="term" value="P:cytochrome complex assembly"/>
    <property type="evidence" value="ECO:0007669"/>
    <property type="project" value="UniProtKB-KW"/>
</dbReference>
<keyword evidence="5 7" id="KW-1133">Transmembrane helix</keyword>
<keyword evidence="10" id="KW-0560">Oxidoreductase</keyword>
<dbReference type="CDD" id="cd02953">
    <property type="entry name" value="DsbDgamma"/>
    <property type="match status" value="1"/>
</dbReference>
<evidence type="ECO:0000259" key="9">
    <source>
        <dbReference type="PROSITE" id="PS51352"/>
    </source>
</evidence>
<dbReference type="Pfam" id="PF02683">
    <property type="entry name" value="DsbD_TM"/>
    <property type="match status" value="1"/>
</dbReference>
<dbReference type="AlphaFoldDB" id="A0A7W6CM12"/>
<dbReference type="EC" id="1.8.1.8" evidence="10"/>
<evidence type="ECO:0000256" key="3">
    <source>
        <dbReference type="ARBA" id="ARBA00022692"/>
    </source>
</evidence>
<feature type="domain" description="Thioredoxin" evidence="9">
    <location>
        <begin position="580"/>
        <end position="710"/>
    </location>
</feature>
<keyword evidence="3 7" id="KW-0812">Transmembrane</keyword>
<feature type="signal peptide" evidence="8">
    <location>
        <begin position="1"/>
        <end position="28"/>
    </location>
</feature>
<feature type="chain" id="PRO_5031398846" evidence="8">
    <location>
        <begin position="29"/>
        <end position="715"/>
    </location>
</feature>
<dbReference type="Gene3D" id="3.40.30.10">
    <property type="entry name" value="Glutaredoxin"/>
    <property type="match status" value="1"/>
</dbReference>
<comment type="subcellular location">
    <subcellularLocation>
        <location evidence="1">Cell membrane</location>
        <topology evidence="1">Multi-pass membrane protein</topology>
    </subcellularLocation>
</comment>
<evidence type="ECO:0000256" key="4">
    <source>
        <dbReference type="ARBA" id="ARBA00022748"/>
    </source>
</evidence>
<feature type="transmembrane region" description="Helical" evidence="7">
    <location>
        <begin position="530"/>
        <end position="551"/>
    </location>
</feature>
<dbReference type="EMBL" id="JACIDX010000003">
    <property type="protein sequence ID" value="MBB3953947.1"/>
    <property type="molecule type" value="Genomic_DNA"/>
</dbReference>
<dbReference type="PROSITE" id="PS51352">
    <property type="entry name" value="THIOREDOXIN_2"/>
    <property type="match status" value="1"/>
</dbReference>
<feature type="transmembrane region" description="Helical" evidence="7">
    <location>
        <begin position="430"/>
        <end position="457"/>
    </location>
</feature>
<dbReference type="Pfam" id="PF13899">
    <property type="entry name" value="Thioredoxin_7"/>
    <property type="match status" value="1"/>
</dbReference>
<evidence type="ECO:0000256" key="5">
    <source>
        <dbReference type="ARBA" id="ARBA00022989"/>
    </source>
</evidence>
<dbReference type="PANTHER" id="PTHR32234:SF3">
    <property type="entry name" value="SUPPRESSION OF COPPER SENSITIVITY PROTEIN"/>
    <property type="match status" value="1"/>
</dbReference>
<proteinExistence type="predicted"/>
<dbReference type="InterPro" id="IPR028250">
    <property type="entry name" value="DsbDN"/>
</dbReference>
<dbReference type="GO" id="GO:0005886">
    <property type="term" value="C:plasma membrane"/>
    <property type="evidence" value="ECO:0007669"/>
    <property type="project" value="UniProtKB-SubCell"/>
</dbReference>
<dbReference type="SUPFAM" id="SSF52833">
    <property type="entry name" value="Thioredoxin-like"/>
    <property type="match status" value="1"/>
</dbReference>
<evidence type="ECO:0000256" key="8">
    <source>
        <dbReference type="SAM" id="SignalP"/>
    </source>
</evidence>
<dbReference type="Pfam" id="PF11412">
    <property type="entry name" value="DsbD_N"/>
    <property type="match status" value="1"/>
</dbReference>
<feature type="transmembrane region" description="Helical" evidence="7">
    <location>
        <begin position="506"/>
        <end position="524"/>
    </location>
</feature>
<dbReference type="InterPro" id="IPR035671">
    <property type="entry name" value="DsbD_gamma"/>
</dbReference>
<dbReference type="InterPro" id="IPR003834">
    <property type="entry name" value="Cyt_c_assmbl_TM_dom"/>
</dbReference>
<evidence type="ECO:0000256" key="7">
    <source>
        <dbReference type="SAM" id="Phobius"/>
    </source>
</evidence>
<gene>
    <name evidence="10" type="ORF">GGR38_000874</name>
</gene>
<keyword evidence="8" id="KW-0732">Signal</keyword>
<dbReference type="GO" id="GO:0047134">
    <property type="term" value="F:protein-disulfide reductase [NAD(P)H] activity"/>
    <property type="evidence" value="ECO:0007669"/>
    <property type="project" value="UniProtKB-EC"/>
</dbReference>
<feature type="transmembrane region" description="Helical" evidence="7">
    <location>
        <begin position="463"/>
        <end position="485"/>
    </location>
</feature>
<keyword evidence="2" id="KW-1003">Cell membrane</keyword>
<organism evidence="10 11">
    <name type="scientific">Novosphingobium sediminicola</name>
    <dbReference type="NCBI Taxonomy" id="563162"/>
    <lineage>
        <taxon>Bacteria</taxon>
        <taxon>Pseudomonadati</taxon>
        <taxon>Pseudomonadota</taxon>
        <taxon>Alphaproteobacteria</taxon>
        <taxon>Sphingomonadales</taxon>
        <taxon>Sphingomonadaceae</taxon>
        <taxon>Novosphingobium</taxon>
    </lineage>
</organism>
<keyword evidence="4" id="KW-0201">Cytochrome c-type biogenesis</keyword>
<evidence type="ECO:0000256" key="1">
    <source>
        <dbReference type="ARBA" id="ARBA00004651"/>
    </source>
</evidence>
<dbReference type="Proteomes" id="UP000548867">
    <property type="component" value="Unassembled WGS sequence"/>
</dbReference>
<keyword evidence="11" id="KW-1185">Reference proteome</keyword>
<protein>
    <submittedName>
        <fullName evidence="10">Thiol:disulfide interchange protein DsbD</fullName>
        <ecNumber evidence="10">1.8.1.8</ecNumber>
    </submittedName>
</protein>
<dbReference type="InterPro" id="IPR013766">
    <property type="entry name" value="Thioredoxin_domain"/>
</dbReference>
<dbReference type="GO" id="GO:0045454">
    <property type="term" value="P:cell redox homeostasis"/>
    <property type="evidence" value="ECO:0007669"/>
    <property type="project" value="TreeGrafter"/>
</dbReference>
<keyword evidence="6 7" id="KW-0472">Membrane</keyword>
<accession>A0A7W6CM12</accession>
<evidence type="ECO:0000256" key="6">
    <source>
        <dbReference type="ARBA" id="ARBA00023136"/>
    </source>
</evidence>
<evidence type="ECO:0000256" key="2">
    <source>
        <dbReference type="ARBA" id="ARBA00022475"/>
    </source>
</evidence>
<name>A0A7W6CM12_9SPHN</name>
<feature type="transmembrane region" description="Helical" evidence="7">
    <location>
        <begin position="563"/>
        <end position="586"/>
    </location>
</feature>
<feature type="transmembrane region" description="Helical" evidence="7">
    <location>
        <begin position="389"/>
        <end position="409"/>
    </location>
</feature>
<evidence type="ECO:0000313" key="10">
    <source>
        <dbReference type="EMBL" id="MBB3953947.1"/>
    </source>
</evidence>
<reference evidence="10 11" key="1">
    <citation type="submission" date="2020-08" db="EMBL/GenBank/DDBJ databases">
        <title>Genomic Encyclopedia of Type Strains, Phase IV (KMG-IV): sequencing the most valuable type-strain genomes for metagenomic binning, comparative biology and taxonomic classification.</title>
        <authorList>
            <person name="Goeker M."/>
        </authorList>
    </citation>
    <scope>NUCLEOTIDE SEQUENCE [LARGE SCALE GENOMIC DNA]</scope>
    <source>
        <strain evidence="10 11">DSM 27057</strain>
    </source>
</reference>
<evidence type="ECO:0000313" key="11">
    <source>
        <dbReference type="Proteomes" id="UP000548867"/>
    </source>
</evidence>
<dbReference type="InterPro" id="IPR036249">
    <property type="entry name" value="Thioredoxin-like_sf"/>
</dbReference>
<feature type="transmembrane region" description="Helical" evidence="7">
    <location>
        <begin position="347"/>
        <end position="369"/>
    </location>
</feature>
<feature type="transmembrane region" description="Helical" evidence="7">
    <location>
        <begin position="302"/>
        <end position="326"/>
    </location>
</feature>
<comment type="caution">
    <text evidence="10">The sequence shown here is derived from an EMBL/GenBank/DDBJ whole genome shotgun (WGS) entry which is preliminary data.</text>
</comment>